<name>A0A0L7RDZ5_9HYME</name>
<evidence type="ECO:0000256" key="6">
    <source>
        <dbReference type="ARBA" id="ARBA00023274"/>
    </source>
</evidence>
<keyword evidence="3" id="KW-0809">Transit peptide</keyword>
<dbReference type="GO" id="GO:0003735">
    <property type="term" value="F:structural constituent of ribosome"/>
    <property type="evidence" value="ECO:0007669"/>
    <property type="project" value="InterPro"/>
</dbReference>
<dbReference type="GO" id="GO:0003723">
    <property type="term" value="F:RNA binding"/>
    <property type="evidence" value="ECO:0007669"/>
    <property type="project" value="TreeGrafter"/>
</dbReference>
<comment type="similarity">
    <text evidence="2 9">Belongs to the universal ribosomal protein uS15 family.</text>
</comment>
<accession>A0A0L7RDZ5</accession>
<evidence type="ECO:0000313" key="11">
    <source>
        <dbReference type="Proteomes" id="UP000053825"/>
    </source>
</evidence>
<sequence>MTSEIHDLQKYMQEHQRNKKAKVFLKELIDKRKKYLRLLRTWDYRRFEWILERLNLIYKAEPEKSGMVSRKDSLRKVTQNYCDNIIEKKLNEYKTELKEQQKLFYLEKAEKLEFILKEEEECGMTPTVTEEEIQTARKKAQELME</sequence>
<evidence type="ECO:0000313" key="10">
    <source>
        <dbReference type="EMBL" id="KOC69202.1"/>
    </source>
</evidence>
<dbReference type="PANTHER" id="PTHR46685">
    <property type="entry name" value="28S RIBOSOMAL PROTEIN S15, MITOCHONDRIAL"/>
    <property type="match status" value="1"/>
</dbReference>
<dbReference type="Proteomes" id="UP000053825">
    <property type="component" value="Unassembled WGS sequence"/>
</dbReference>
<gene>
    <name evidence="10" type="ORF">WH47_07653</name>
</gene>
<dbReference type="InterPro" id="IPR052137">
    <property type="entry name" value="uS15_ribosomal"/>
</dbReference>
<evidence type="ECO:0000256" key="2">
    <source>
        <dbReference type="ARBA" id="ARBA00008434"/>
    </source>
</evidence>
<dbReference type="SUPFAM" id="SSF47060">
    <property type="entry name" value="S15/NS1 RNA-binding domain"/>
    <property type="match status" value="1"/>
</dbReference>
<dbReference type="Pfam" id="PF00312">
    <property type="entry name" value="Ribosomal_S15"/>
    <property type="match status" value="1"/>
</dbReference>
<dbReference type="GO" id="GO:0005763">
    <property type="term" value="C:mitochondrial small ribosomal subunit"/>
    <property type="evidence" value="ECO:0007669"/>
    <property type="project" value="TreeGrafter"/>
</dbReference>
<dbReference type="InterPro" id="IPR000589">
    <property type="entry name" value="Ribosomal_uS15"/>
</dbReference>
<proteinExistence type="inferred from homology"/>
<dbReference type="STRING" id="597456.A0A0L7RDZ5"/>
<dbReference type="PANTHER" id="PTHR46685:SF1">
    <property type="entry name" value="SMALL RIBOSOMAL SUBUNIT PROTEIN US15M"/>
    <property type="match status" value="1"/>
</dbReference>
<dbReference type="AlphaFoldDB" id="A0A0L7RDZ5"/>
<evidence type="ECO:0000256" key="7">
    <source>
        <dbReference type="ARBA" id="ARBA00035249"/>
    </source>
</evidence>
<comment type="subcellular location">
    <subcellularLocation>
        <location evidence="1">Mitochondrion</location>
    </subcellularLocation>
</comment>
<keyword evidence="6 9" id="KW-0687">Ribonucleoprotein</keyword>
<evidence type="ECO:0000256" key="3">
    <source>
        <dbReference type="ARBA" id="ARBA00022946"/>
    </source>
</evidence>
<keyword evidence="11" id="KW-1185">Reference proteome</keyword>
<dbReference type="EMBL" id="KQ414612">
    <property type="protein sequence ID" value="KOC69202.1"/>
    <property type="molecule type" value="Genomic_DNA"/>
</dbReference>
<evidence type="ECO:0000256" key="4">
    <source>
        <dbReference type="ARBA" id="ARBA00022980"/>
    </source>
</evidence>
<organism evidence="10 11">
    <name type="scientific">Habropoda laboriosa</name>
    <dbReference type="NCBI Taxonomy" id="597456"/>
    <lineage>
        <taxon>Eukaryota</taxon>
        <taxon>Metazoa</taxon>
        <taxon>Ecdysozoa</taxon>
        <taxon>Arthropoda</taxon>
        <taxon>Hexapoda</taxon>
        <taxon>Insecta</taxon>
        <taxon>Pterygota</taxon>
        <taxon>Neoptera</taxon>
        <taxon>Endopterygota</taxon>
        <taxon>Hymenoptera</taxon>
        <taxon>Apocrita</taxon>
        <taxon>Aculeata</taxon>
        <taxon>Apoidea</taxon>
        <taxon>Anthophila</taxon>
        <taxon>Apidae</taxon>
        <taxon>Habropoda</taxon>
    </lineage>
</organism>
<evidence type="ECO:0000256" key="8">
    <source>
        <dbReference type="ARBA" id="ARBA00035528"/>
    </source>
</evidence>
<dbReference type="Gene3D" id="1.10.287.10">
    <property type="entry name" value="S15/NS1, RNA-binding"/>
    <property type="match status" value="1"/>
</dbReference>
<protein>
    <recommendedName>
        <fullName evidence="7">Small ribosomal subunit protein uS15m</fullName>
    </recommendedName>
    <alternativeName>
        <fullName evidence="8">28S ribosomal protein S15, mitochondrial</fullName>
    </alternativeName>
</protein>
<dbReference type="GO" id="GO:0032543">
    <property type="term" value="P:mitochondrial translation"/>
    <property type="evidence" value="ECO:0007669"/>
    <property type="project" value="TreeGrafter"/>
</dbReference>
<keyword evidence="4 9" id="KW-0689">Ribosomal protein</keyword>
<evidence type="ECO:0000256" key="1">
    <source>
        <dbReference type="ARBA" id="ARBA00004173"/>
    </source>
</evidence>
<keyword evidence="5" id="KW-0496">Mitochondrion</keyword>
<dbReference type="InterPro" id="IPR009068">
    <property type="entry name" value="uS15_NS1_RNA-bd_sf"/>
</dbReference>
<reference evidence="10 11" key="1">
    <citation type="submission" date="2015-07" db="EMBL/GenBank/DDBJ databases">
        <title>The genome of Habropoda laboriosa.</title>
        <authorList>
            <person name="Pan H."/>
            <person name="Kapheim K."/>
        </authorList>
    </citation>
    <scope>NUCLEOTIDE SEQUENCE [LARGE SCALE GENOMIC DNA]</scope>
    <source>
        <strain evidence="10">0110345459</strain>
    </source>
</reference>
<evidence type="ECO:0000256" key="5">
    <source>
        <dbReference type="ARBA" id="ARBA00023128"/>
    </source>
</evidence>
<dbReference type="OrthoDB" id="441444at2759"/>
<evidence type="ECO:0000256" key="9">
    <source>
        <dbReference type="RuleBase" id="RU003919"/>
    </source>
</evidence>